<dbReference type="RefSeq" id="WP_275117726.1">
    <property type="nucleotide sequence ID" value="NZ_JAOTPO010000003.1"/>
</dbReference>
<comment type="similarity">
    <text evidence="5">Belongs to the DNA photolyase family.</text>
</comment>
<dbReference type="InterPro" id="IPR036155">
    <property type="entry name" value="Crypto/Photolyase_N_sf"/>
</dbReference>
<dbReference type="InterPro" id="IPR036134">
    <property type="entry name" value="Crypto/Photolyase_FAD-like_sf"/>
</dbReference>
<dbReference type="PROSITE" id="PS51645">
    <property type="entry name" value="PHR_CRY_ALPHA_BETA"/>
    <property type="match status" value="1"/>
</dbReference>
<dbReference type="Gene3D" id="3.40.50.620">
    <property type="entry name" value="HUPs"/>
    <property type="match status" value="1"/>
</dbReference>
<evidence type="ECO:0000313" key="7">
    <source>
        <dbReference type="EMBL" id="MDE5413110.1"/>
    </source>
</evidence>
<dbReference type="PANTHER" id="PTHR11455:SF9">
    <property type="entry name" value="CRYPTOCHROME CIRCADIAN CLOCK 5 ISOFORM X1"/>
    <property type="match status" value="1"/>
</dbReference>
<proteinExistence type="inferred from homology"/>
<dbReference type="PROSITE" id="PS00394">
    <property type="entry name" value="DNA_PHOTOLYASES_1_1"/>
    <property type="match status" value="1"/>
</dbReference>
<dbReference type="InterPro" id="IPR014729">
    <property type="entry name" value="Rossmann-like_a/b/a_fold"/>
</dbReference>
<reference evidence="7" key="1">
    <citation type="submission" date="2024-05" db="EMBL/GenBank/DDBJ databases">
        <title>Alkalihalobacillus sp. strain MEB203 novel alkaliphilic bacterium from Lonar Lake, India.</title>
        <authorList>
            <person name="Joshi A."/>
            <person name="Thite S."/>
            <person name="Mengade P."/>
        </authorList>
    </citation>
    <scope>NUCLEOTIDE SEQUENCE</scope>
    <source>
        <strain evidence="7">MEB 203</strain>
    </source>
</reference>
<keyword evidence="3 5" id="KW-0274">FAD</keyword>
<dbReference type="InterPro" id="IPR006050">
    <property type="entry name" value="DNA_photolyase_N"/>
</dbReference>
<dbReference type="Pfam" id="PF03441">
    <property type="entry name" value="FAD_binding_7"/>
    <property type="match status" value="1"/>
</dbReference>
<evidence type="ECO:0000256" key="4">
    <source>
        <dbReference type="ARBA" id="ARBA00022991"/>
    </source>
</evidence>
<evidence type="ECO:0000256" key="3">
    <source>
        <dbReference type="ARBA" id="ARBA00022827"/>
    </source>
</evidence>
<dbReference type="EMBL" id="JAOTPO010000003">
    <property type="protein sequence ID" value="MDE5413110.1"/>
    <property type="molecule type" value="Genomic_DNA"/>
</dbReference>
<dbReference type="Pfam" id="PF00875">
    <property type="entry name" value="DNA_photolyase"/>
    <property type="match status" value="1"/>
</dbReference>
<dbReference type="InterPro" id="IPR005101">
    <property type="entry name" value="Cryptochr/Photolyase_FAD-bd"/>
</dbReference>
<name>A0ABT5VCD0_9BACI</name>
<dbReference type="InterPro" id="IPR018394">
    <property type="entry name" value="DNA_photolyase_1_CS_C"/>
</dbReference>
<protein>
    <submittedName>
        <fullName evidence="7">DNA photolyase family protein</fullName>
    </submittedName>
</protein>
<dbReference type="SUPFAM" id="SSF52425">
    <property type="entry name" value="Cryptochrome/photolyase, N-terminal domain"/>
    <property type="match status" value="1"/>
</dbReference>
<dbReference type="SUPFAM" id="SSF48173">
    <property type="entry name" value="Cryptochrome/photolyase FAD-binding domain"/>
    <property type="match status" value="1"/>
</dbReference>
<dbReference type="InterPro" id="IPR002081">
    <property type="entry name" value="Cryptochrome/DNA_photolyase_1"/>
</dbReference>
<evidence type="ECO:0000256" key="5">
    <source>
        <dbReference type="RuleBase" id="RU004182"/>
    </source>
</evidence>
<evidence type="ECO:0000256" key="1">
    <source>
        <dbReference type="ARBA" id="ARBA00001974"/>
    </source>
</evidence>
<gene>
    <name evidence="7" type="ORF">N7Z68_06905</name>
</gene>
<organism evidence="7 8">
    <name type="scientific">Alkalihalobacterium chitinilyticum</name>
    <dbReference type="NCBI Taxonomy" id="2980103"/>
    <lineage>
        <taxon>Bacteria</taxon>
        <taxon>Bacillati</taxon>
        <taxon>Bacillota</taxon>
        <taxon>Bacilli</taxon>
        <taxon>Bacillales</taxon>
        <taxon>Bacillaceae</taxon>
        <taxon>Alkalihalobacterium</taxon>
    </lineage>
</organism>
<evidence type="ECO:0000256" key="2">
    <source>
        <dbReference type="ARBA" id="ARBA00022630"/>
    </source>
</evidence>
<keyword evidence="4 5" id="KW-0157">Chromophore</keyword>
<dbReference type="Proteomes" id="UP001148125">
    <property type="component" value="Unassembled WGS sequence"/>
</dbReference>
<evidence type="ECO:0000259" key="6">
    <source>
        <dbReference type="PROSITE" id="PS51645"/>
    </source>
</evidence>
<feature type="domain" description="Photolyase/cryptochrome alpha/beta" evidence="6">
    <location>
        <begin position="3"/>
        <end position="134"/>
    </location>
</feature>
<evidence type="ECO:0000313" key="8">
    <source>
        <dbReference type="Proteomes" id="UP001148125"/>
    </source>
</evidence>
<dbReference type="PANTHER" id="PTHR11455">
    <property type="entry name" value="CRYPTOCHROME"/>
    <property type="match status" value="1"/>
</dbReference>
<sequence length="475" mass="55703">MSEVVGVWFRRDFRLNDQTALFQCLERSKKSGGKWVALFHLDPKFSEEICPHHDYFFQTVYEFKEKCAEAGIRLHIIYGTVDEFIKKTLEAIPELTAIYFNQDEVGSGKIRDDVVRKRLAERGISATSFLDTHLTSATQVVKADGQPYKVFTPYFRTWSKIAKPAPLQISLNELQEYYYPMDSSIDPNGERYFSNIIMKSKRSWGALGESEAADRLERFTAIFHTYHIKRDIPSEYGTSQLSPFLKTGVISIRTIYQKIVECQMDIGEGAHTYIKELAWREFYNMLYYYYPQSKQQALREEYGNLAWETDQERLDKWKEGMTGFPIIDAGMRQLRQEGWMHNRLRMITASFLTKDYLLDWRLGERYFEKMLIDYEEATNIGGWQWAASVGADAVPYFRVFNPIRQSERFDPLGEYIKRYVPELKDLPAQYIHEPWKLPPELAVKYNFEIDSDYPAPTIDHQLQRQKAIALFKGGE</sequence>
<comment type="cofactor">
    <cofactor evidence="1">
        <name>FAD</name>
        <dbReference type="ChEBI" id="CHEBI:57692"/>
    </cofactor>
</comment>
<dbReference type="PRINTS" id="PR00147">
    <property type="entry name" value="DNAPHOTLYASE"/>
</dbReference>
<keyword evidence="8" id="KW-1185">Reference proteome</keyword>
<dbReference type="Gene3D" id="1.10.579.10">
    <property type="entry name" value="DNA Cyclobutane Dipyrimidine Photolyase, subunit A, domain 3"/>
    <property type="match status" value="1"/>
</dbReference>
<keyword evidence="2 5" id="KW-0285">Flavoprotein</keyword>
<dbReference type="Gene3D" id="1.25.40.80">
    <property type="match status" value="1"/>
</dbReference>
<accession>A0ABT5VCD0</accession>
<comment type="caution">
    <text evidence="7">The sequence shown here is derived from an EMBL/GenBank/DDBJ whole genome shotgun (WGS) entry which is preliminary data.</text>
</comment>